<evidence type="ECO:0000256" key="2">
    <source>
        <dbReference type="ARBA" id="ARBA00008926"/>
    </source>
</evidence>
<dbReference type="GO" id="GO:0006606">
    <property type="term" value="P:protein import into nucleus"/>
    <property type="evidence" value="ECO:0007669"/>
    <property type="project" value="TreeGrafter"/>
</dbReference>
<dbReference type="GO" id="GO:0008139">
    <property type="term" value="F:nuclear localization sequence binding"/>
    <property type="evidence" value="ECO:0007669"/>
    <property type="project" value="TreeGrafter"/>
</dbReference>
<dbReference type="Pfam" id="PF04096">
    <property type="entry name" value="Nucleoporin2"/>
    <property type="match status" value="1"/>
</dbReference>
<sequence length="1005" mass="102386">MFGSTNPFGQSSNSPFGSPSVFGQNSAASNNPFAPKPFGSSTPFGSQTGGSLFGGTSTGVFGAGQSSSPFSSNTTFGASSSPAFGSSMPTFGASSTPAFGSSSSSFGGSSVFGQKPSFGGFGTTSTQTSPFGSTSQQSQPTFGNSIFGSSTPFGTSTPTFGATSTPAFGATSTPAFGATNTPAFGVTSSPAFGATSTPAFGAAATPAFGSTASPAFGSTGTAFGVSNAPVFGSSAAFGASSSPIFGSSTTSAFGASSTPAFGASSSPAFGASSTPSFSFGSSPAFGQSTSAFGSSPFGTTPTTFGAQSSPFGAQSSTPAFGSSGFGQLPFGSQRGGSRVAPYVQTTEADSGAQSSGKLVSISAMPVYKDKSHEELRWEDYQLGDKGGPLPAGQAAAGIGFGSSPASSSLLGPSPTFGQSSSGPFSTSIPSNPFAPKAPSIGGLSFGTSTAPTFSSSPFGASTSSGLFGSSSLPTSSTFGVGSSPSIFGSSSPLFSSGPSQATNTAFGGNTQSSPLFQSSAPSIGQTGSAFGQTTTAFGQNTGSPFGQGMLGSSTPGFGANTFSSTSSLVSSSNALGFGQSNPSFSVPFQPSQPAQATTNFGLSNFGVTQPAGGSLFGGTPGILGQSNFGQLSATQSSAVVQPVPATNPFGTLPAMPQMSIGRVGTAPSIQYGISTLPVVDKPAPVRISSLLTSRHLSQRRIRMPARKYHAKNDGPKVPFFSDDEETPSTPKADALFMPRENPRALVIRPTEQSPMRASMEKTSPLKDTSTPAHENGKTSQEAGGPSQGGSNSEDKNKNQVENGFAKDGVHIPRVNQKANGVHDDHSVQKGDSYMTLSGHRAGEAAIVYEHGADIEALMPKLRRSDYYTEPRIQELAAKERGEPGFCRHVKDFVVGRHGYGSIKFLGGTDVRRLDLEALVQFNNREVIVYMDDSKKPPVGQGLNKPAEVTLLNIKCFDKKTGKQYTEGPKIEKYKEMLKRKAEDQGAEFVSYDPIKGEWKFRVDHF</sequence>
<evidence type="ECO:0000256" key="1">
    <source>
        <dbReference type="ARBA" id="ARBA00004567"/>
    </source>
</evidence>
<dbReference type="GO" id="GO:0044614">
    <property type="term" value="C:nuclear pore cytoplasmic filaments"/>
    <property type="evidence" value="ECO:0007669"/>
    <property type="project" value="TreeGrafter"/>
</dbReference>
<feature type="region of interest" description="Disordered" evidence="11">
    <location>
        <begin position="296"/>
        <end position="338"/>
    </location>
</feature>
<dbReference type="GO" id="GO:0006405">
    <property type="term" value="P:RNA export from nucleus"/>
    <property type="evidence" value="ECO:0007669"/>
    <property type="project" value="TreeGrafter"/>
</dbReference>
<dbReference type="Gene3D" id="1.10.10.2360">
    <property type="match status" value="1"/>
</dbReference>
<dbReference type="Proteomes" id="UP000516437">
    <property type="component" value="Chromosome 4"/>
</dbReference>
<keyword evidence="4" id="KW-0509">mRNA transport</keyword>
<feature type="compositionally biased region" description="Polar residues" evidence="11">
    <location>
        <begin position="765"/>
        <end position="781"/>
    </location>
</feature>
<dbReference type="PANTHER" id="PTHR23198">
    <property type="entry name" value="NUCLEOPORIN"/>
    <property type="match status" value="1"/>
</dbReference>
<protein>
    <recommendedName>
        <fullName evidence="10">Nucleoporin autopeptidase</fullName>
    </recommendedName>
</protein>
<evidence type="ECO:0000256" key="11">
    <source>
        <dbReference type="SAM" id="MobiDB-lite"/>
    </source>
</evidence>
<reference evidence="13 14" key="1">
    <citation type="journal article" date="2019" name="Plant Biotechnol. J.">
        <title>The red bayberry genome and genetic basis of sex determination.</title>
        <authorList>
            <person name="Jia H.M."/>
            <person name="Jia H.J."/>
            <person name="Cai Q.L."/>
            <person name="Wang Y."/>
            <person name="Zhao H.B."/>
            <person name="Yang W.F."/>
            <person name="Wang G.Y."/>
            <person name="Li Y.H."/>
            <person name="Zhan D.L."/>
            <person name="Shen Y.T."/>
            <person name="Niu Q.F."/>
            <person name="Chang L."/>
            <person name="Qiu J."/>
            <person name="Zhao L."/>
            <person name="Xie H.B."/>
            <person name="Fu W.Y."/>
            <person name="Jin J."/>
            <person name="Li X.W."/>
            <person name="Jiao Y."/>
            <person name="Zhou C.C."/>
            <person name="Tu T."/>
            <person name="Chai C.Y."/>
            <person name="Gao J.L."/>
            <person name="Fan L.J."/>
            <person name="van de Weg E."/>
            <person name="Wang J.Y."/>
            <person name="Gao Z.S."/>
        </authorList>
    </citation>
    <scope>NUCLEOTIDE SEQUENCE [LARGE SCALE GENOMIC DNA]</scope>
    <source>
        <tissue evidence="13">Leaves</tissue>
    </source>
</reference>
<keyword evidence="7" id="KW-0906">Nuclear pore complex</keyword>
<dbReference type="GO" id="GO:0034398">
    <property type="term" value="P:telomere tethering at nuclear periphery"/>
    <property type="evidence" value="ECO:0007669"/>
    <property type="project" value="TreeGrafter"/>
</dbReference>
<feature type="compositionally biased region" description="Polar residues" evidence="11">
    <location>
        <begin position="500"/>
        <end position="550"/>
    </location>
</feature>
<evidence type="ECO:0000313" key="14">
    <source>
        <dbReference type="Proteomes" id="UP000516437"/>
    </source>
</evidence>
<comment type="caution">
    <text evidence="13">The sequence shown here is derived from an EMBL/GenBank/DDBJ whole genome shotgun (WGS) entry which is preliminary data.</text>
</comment>
<dbReference type="GO" id="GO:0048573">
    <property type="term" value="P:photoperiodism, flowering"/>
    <property type="evidence" value="ECO:0007669"/>
    <property type="project" value="UniProtKB-ARBA"/>
</dbReference>
<dbReference type="AlphaFoldDB" id="A0A6A1VRM8"/>
<dbReference type="InterPro" id="IPR007230">
    <property type="entry name" value="Nup98_auto-Pept-S59_dom"/>
</dbReference>
<keyword evidence="3" id="KW-0813">Transport</keyword>
<name>A0A6A1VRM8_9ROSI</name>
<feature type="region of interest" description="Disordered" evidence="11">
    <location>
        <begin position="1"/>
        <end position="57"/>
    </location>
</feature>
<dbReference type="EMBL" id="RXIC02000022">
    <property type="protein sequence ID" value="KAB1215559.1"/>
    <property type="molecule type" value="Genomic_DNA"/>
</dbReference>
<evidence type="ECO:0000256" key="3">
    <source>
        <dbReference type="ARBA" id="ARBA00022448"/>
    </source>
</evidence>
<feature type="region of interest" description="Disordered" evidence="11">
    <location>
        <begin position="117"/>
        <end position="148"/>
    </location>
</feature>
<dbReference type="PROSITE" id="PS51434">
    <property type="entry name" value="NUP_C"/>
    <property type="match status" value="1"/>
</dbReference>
<dbReference type="SUPFAM" id="SSF82215">
    <property type="entry name" value="C-terminal autoproteolytic domain of nucleoporin nup98"/>
    <property type="match status" value="1"/>
</dbReference>
<comment type="similarity">
    <text evidence="2">Belongs to the nucleoporin GLFG family.</text>
</comment>
<evidence type="ECO:0000256" key="5">
    <source>
        <dbReference type="ARBA" id="ARBA00022927"/>
    </source>
</evidence>
<evidence type="ECO:0000256" key="6">
    <source>
        <dbReference type="ARBA" id="ARBA00023010"/>
    </source>
</evidence>
<dbReference type="Gene3D" id="3.30.1610.10">
    <property type="entry name" value="Peptidase S59, nucleoporin"/>
    <property type="match status" value="1"/>
</dbReference>
<evidence type="ECO:0000256" key="8">
    <source>
        <dbReference type="ARBA" id="ARBA00023242"/>
    </source>
</evidence>
<feature type="compositionally biased region" description="Gly residues" evidence="11">
    <location>
        <begin position="47"/>
        <end position="57"/>
    </location>
</feature>
<dbReference type="GO" id="GO:0051028">
    <property type="term" value="P:mRNA transport"/>
    <property type="evidence" value="ECO:0007669"/>
    <property type="project" value="UniProtKB-KW"/>
</dbReference>
<feature type="compositionally biased region" description="Low complexity" evidence="11">
    <location>
        <begin position="406"/>
        <end position="430"/>
    </location>
</feature>
<gene>
    <name evidence="13" type="ORF">CJ030_MR4G017913</name>
</gene>
<dbReference type="InterPro" id="IPR036903">
    <property type="entry name" value="Nup98_auto-Pept-S59_dom_sf"/>
</dbReference>
<keyword evidence="8" id="KW-0539">Nucleus</keyword>
<feature type="domain" description="Peptidase S59" evidence="12">
    <location>
        <begin position="863"/>
        <end position="1005"/>
    </location>
</feature>
<comment type="subunit">
    <text evidence="9">Part of the nuclear pore complex (NPC). The NPC has an eight-fold symmetrical structure comprising a central transport channel and two rings, the cytoplasmic and nuclear rings, to which eight filaments are attached. The cytoplasmic filaments have loose ends, while the nuclear filaments are joined in a distal ring, forming a nuclear basket. NPCs are highly dynamic in configuration and composition, and can be devided in 3 subcomplexes, the NUP62 subcomplex, the NUP107-160 subcomplex and the NUP93 subcomplex, containing approximately 30 different nucleoporin proteins.</text>
</comment>
<dbReference type="OrthoDB" id="3797628at2759"/>
<keyword evidence="6" id="KW-0811">Translocation</keyword>
<feature type="region of interest" description="Disordered" evidence="11">
    <location>
        <begin position="406"/>
        <end position="435"/>
    </location>
</feature>
<dbReference type="InterPro" id="IPR037665">
    <property type="entry name" value="Nucleoporin_S59-like"/>
</dbReference>
<keyword evidence="5" id="KW-0653">Protein transport</keyword>
<evidence type="ECO:0000259" key="12">
    <source>
        <dbReference type="PROSITE" id="PS51434"/>
    </source>
</evidence>
<accession>A0A6A1VRM8</accession>
<organism evidence="13 14">
    <name type="scientific">Morella rubra</name>
    <name type="common">Chinese bayberry</name>
    <dbReference type="NCBI Taxonomy" id="262757"/>
    <lineage>
        <taxon>Eukaryota</taxon>
        <taxon>Viridiplantae</taxon>
        <taxon>Streptophyta</taxon>
        <taxon>Embryophyta</taxon>
        <taxon>Tracheophyta</taxon>
        <taxon>Spermatophyta</taxon>
        <taxon>Magnoliopsida</taxon>
        <taxon>eudicotyledons</taxon>
        <taxon>Gunneridae</taxon>
        <taxon>Pentapetalae</taxon>
        <taxon>rosids</taxon>
        <taxon>fabids</taxon>
        <taxon>Fagales</taxon>
        <taxon>Myricaceae</taxon>
        <taxon>Morella</taxon>
    </lineage>
</organism>
<evidence type="ECO:0000256" key="7">
    <source>
        <dbReference type="ARBA" id="ARBA00023132"/>
    </source>
</evidence>
<feature type="compositionally biased region" description="Polar residues" evidence="11">
    <location>
        <begin position="1"/>
        <end position="32"/>
    </location>
</feature>
<dbReference type="GO" id="GO:0017056">
    <property type="term" value="F:structural constituent of nuclear pore"/>
    <property type="evidence" value="ECO:0007669"/>
    <property type="project" value="InterPro"/>
</dbReference>
<dbReference type="GO" id="GO:0000973">
    <property type="term" value="P:post-transcriptional tethering of RNA polymerase II gene DNA at nuclear periphery"/>
    <property type="evidence" value="ECO:0007669"/>
    <property type="project" value="TreeGrafter"/>
</dbReference>
<evidence type="ECO:0000256" key="10">
    <source>
        <dbReference type="ARBA" id="ARBA00082956"/>
    </source>
</evidence>
<dbReference type="GO" id="GO:0003723">
    <property type="term" value="F:RNA binding"/>
    <property type="evidence" value="ECO:0007669"/>
    <property type="project" value="TreeGrafter"/>
</dbReference>
<dbReference type="FunFam" id="1.10.10.2360:FF:000001">
    <property type="entry name" value="Nuclear pore complex protein Nup98-Nup96"/>
    <property type="match status" value="1"/>
</dbReference>
<keyword evidence="14" id="KW-1185">Reference proteome</keyword>
<dbReference type="PANTHER" id="PTHR23198:SF6">
    <property type="entry name" value="NUCLEAR PORE COMPLEX PROTEIN NUP98-NUP96"/>
    <property type="match status" value="1"/>
</dbReference>
<feature type="region of interest" description="Disordered" evidence="11">
    <location>
        <begin position="498"/>
        <end position="550"/>
    </location>
</feature>
<evidence type="ECO:0000256" key="4">
    <source>
        <dbReference type="ARBA" id="ARBA00022816"/>
    </source>
</evidence>
<comment type="subcellular location">
    <subcellularLocation>
        <location evidence="1">Nucleus</location>
        <location evidence="1">Nuclear pore complex</location>
    </subcellularLocation>
</comment>
<dbReference type="FunFam" id="3.30.1610.10:FF:000002">
    <property type="entry name" value="nuclear pore complex protein NUP98A"/>
    <property type="match status" value="1"/>
</dbReference>
<proteinExistence type="inferred from homology"/>
<feature type="region of interest" description="Disordered" evidence="11">
    <location>
        <begin position="707"/>
        <end position="831"/>
    </location>
</feature>
<evidence type="ECO:0000256" key="9">
    <source>
        <dbReference type="ARBA" id="ARBA00065263"/>
    </source>
</evidence>
<feature type="compositionally biased region" description="Polar residues" evidence="11">
    <location>
        <begin position="296"/>
        <end position="320"/>
    </location>
</feature>
<evidence type="ECO:0000313" key="13">
    <source>
        <dbReference type="EMBL" id="KAB1215559.1"/>
    </source>
</evidence>